<dbReference type="InterPro" id="IPR023393">
    <property type="entry name" value="START-like_dom_sf"/>
</dbReference>
<dbReference type="Pfam" id="PF13460">
    <property type="entry name" value="NAD_binding_10"/>
    <property type="match status" value="1"/>
</dbReference>
<dbReference type="AlphaFoldDB" id="I4EJD4"/>
<dbReference type="GO" id="GO:0044877">
    <property type="term" value="F:protein-containing complex binding"/>
    <property type="evidence" value="ECO:0007669"/>
    <property type="project" value="TreeGrafter"/>
</dbReference>
<name>I4EJD4_9BACT</name>
<reference evidence="2 3" key="1">
    <citation type="journal article" date="2012" name="ISME J.">
        <title>Nitrification expanded: discovery, physiology and genomics of a nitrite-oxidizing bacterium from the phylum Chloroflexi.</title>
        <authorList>
            <person name="Sorokin D.Y."/>
            <person name="Lucker S."/>
            <person name="Vejmelkova D."/>
            <person name="Kostrikina N.A."/>
            <person name="Kleerebezem R."/>
            <person name="Rijpstra W.I."/>
            <person name="Damste J.S."/>
            <person name="Le Paslier D."/>
            <person name="Muyzer G."/>
            <person name="Wagner M."/>
            <person name="van Loosdrecht M.C."/>
            <person name="Daims H."/>
        </authorList>
    </citation>
    <scope>NUCLEOTIDE SEQUENCE [LARGE SCALE GENOMIC DNA]</scope>
    <source>
        <strain evidence="3">none</strain>
    </source>
</reference>
<dbReference type="Gene3D" id="3.40.50.720">
    <property type="entry name" value="NAD(P)-binding Rossmann-like Domain"/>
    <property type="match status" value="1"/>
</dbReference>
<protein>
    <submittedName>
        <fullName evidence="2">NAD dependent epimerase/dehydratase family</fullName>
    </submittedName>
</protein>
<dbReference type="PANTHER" id="PTHR12126:SF11">
    <property type="entry name" value="NADH DEHYDROGENASE [UBIQUINONE] 1 ALPHA SUBCOMPLEX SUBUNIT 9, MITOCHONDRIAL"/>
    <property type="match status" value="1"/>
</dbReference>
<dbReference type="SUPFAM" id="SSF51735">
    <property type="entry name" value="NAD(P)-binding Rossmann-fold domains"/>
    <property type="match status" value="1"/>
</dbReference>
<feature type="domain" description="NAD(P)-binding" evidence="1">
    <location>
        <begin position="10"/>
        <end position="117"/>
    </location>
</feature>
<evidence type="ECO:0000313" key="2">
    <source>
        <dbReference type="EMBL" id="CCF84796.1"/>
    </source>
</evidence>
<sequence length="495" mass="55117">MPRQYVLVTGATGYVGGRLVPQLLEAGYRVRCLVRDPARLQGRPWASQVEVAVGDVLQPETLPAALTGIDVAYYLIHSLRDRPDFQRRDLQAARNFSLAAREAGIQRLIYLGGLGDPAADLSRHLRSRQETGQALRDSGVPVTEFRAAIIVGAGSVSFEMVRYLTERLPIMVCPRWVYTHVQPIAIDDVLRYLTLALEVPESAGKIIEIGGTDVLTYGAMMLGYAKVRGLHRILIPVPVLSPQLSAYWVHWITPIPAAIAHPLIAGLRNEVVVRDDTAKHLFPNLQPIGYTAAVGQALARLNAGDVETSWTDALGHQPGECRPVTLTTLEGMIIERRQRQVAAPPAAVYRIFTGLGGRRGWLYANWTWRLRGMLDWLVGGVGMRRGRRHPDDLRVGDTVDFWRVETLEPDHLLRLRAEMRMPGQAWLQFEAVSEADGTTRLQQQAFFAPKGLWGLLYWYLLYPVHGKIFSGLIRDVGQRAELVSVKLSARSIGAR</sequence>
<dbReference type="PANTHER" id="PTHR12126">
    <property type="entry name" value="NADH-UBIQUINONE OXIDOREDUCTASE 39 KDA SUBUNIT-RELATED"/>
    <property type="match status" value="1"/>
</dbReference>
<dbReference type="Pfam" id="PF11066">
    <property type="entry name" value="DUF2867"/>
    <property type="match status" value="1"/>
</dbReference>
<dbReference type="InterPro" id="IPR051207">
    <property type="entry name" value="ComplexI_NDUFA9_subunit"/>
</dbReference>
<dbReference type="OrthoDB" id="9809586at2"/>
<dbReference type="EMBL" id="CAGS01000331">
    <property type="protein sequence ID" value="CCF84796.1"/>
    <property type="molecule type" value="Genomic_DNA"/>
</dbReference>
<gene>
    <name evidence="2" type="ORF">NITHO_3970004</name>
</gene>
<proteinExistence type="predicted"/>
<accession>I4EJD4</accession>
<dbReference type="SUPFAM" id="SSF55961">
    <property type="entry name" value="Bet v1-like"/>
    <property type="match status" value="1"/>
</dbReference>
<keyword evidence="3" id="KW-1185">Reference proteome</keyword>
<evidence type="ECO:0000313" key="3">
    <source>
        <dbReference type="Proteomes" id="UP000004221"/>
    </source>
</evidence>
<dbReference type="InterPro" id="IPR036291">
    <property type="entry name" value="NAD(P)-bd_dom_sf"/>
</dbReference>
<dbReference type="InterPro" id="IPR016040">
    <property type="entry name" value="NAD(P)-bd_dom"/>
</dbReference>
<comment type="caution">
    <text evidence="2">The sequence shown here is derived from an EMBL/GenBank/DDBJ whole genome shotgun (WGS) entry which is preliminary data.</text>
</comment>
<evidence type="ECO:0000259" key="1">
    <source>
        <dbReference type="Pfam" id="PF13460"/>
    </source>
</evidence>
<dbReference type="CDD" id="cd05245">
    <property type="entry name" value="SDR_a2"/>
    <property type="match status" value="1"/>
</dbReference>
<organism evidence="2 3">
    <name type="scientific">Nitrolancea hollandica Lb</name>
    <dbReference type="NCBI Taxonomy" id="1129897"/>
    <lineage>
        <taxon>Bacteria</taxon>
        <taxon>Pseudomonadati</taxon>
        <taxon>Thermomicrobiota</taxon>
        <taxon>Thermomicrobia</taxon>
        <taxon>Sphaerobacterales</taxon>
        <taxon>Sphaerobacterineae</taxon>
        <taxon>Sphaerobacteraceae</taxon>
        <taxon>Nitrolancea</taxon>
    </lineage>
</organism>
<dbReference type="RefSeq" id="WP_008479233.1">
    <property type="nucleotide sequence ID" value="NZ_CAGS01000331.1"/>
</dbReference>
<dbReference type="Gene3D" id="3.30.530.20">
    <property type="match status" value="1"/>
</dbReference>
<dbReference type="Proteomes" id="UP000004221">
    <property type="component" value="Unassembled WGS sequence"/>
</dbReference>
<dbReference type="InterPro" id="IPR021295">
    <property type="entry name" value="DUF2867"/>
</dbReference>